<evidence type="ECO:0000256" key="6">
    <source>
        <dbReference type="ARBA" id="ARBA00022840"/>
    </source>
</evidence>
<keyword evidence="5" id="KW-0547">Nucleotide-binding</keyword>
<dbReference type="PROSITE" id="PS50893">
    <property type="entry name" value="ABC_TRANSPORTER_2"/>
    <property type="match status" value="1"/>
</dbReference>
<dbReference type="SMART" id="SM00382">
    <property type="entry name" value="AAA"/>
    <property type="match status" value="1"/>
</dbReference>
<feature type="domain" description="ABC transporter" evidence="9">
    <location>
        <begin position="15"/>
        <end position="259"/>
    </location>
</feature>
<dbReference type="InterPro" id="IPR003439">
    <property type="entry name" value="ABC_transporter-like_ATP-bd"/>
</dbReference>
<dbReference type="SUPFAM" id="SSF52540">
    <property type="entry name" value="P-loop containing nucleoside triphosphate hydrolases"/>
    <property type="match status" value="1"/>
</dbReference>
<dbReference type="Pfam" id="PF00005">
    <property type="entry name" value="ABC_tran"/>
    <property type="match status" value="1"/>
</dbReference>
<reference evidence="10 11" key="1">
    <citation type="submission" date="2023-02" db="EMBL/GenBank/DDBJ databases">
        <title>Microbacterium betulae sp. nov., isolated from birch wood.</title>
        <authorList>
            <person name="Pasciak M."/>
            <person name="Pawlik K.J."/>
            <person name="Martynowski D."/>
            <person name="Laczmanski L."/>
            <person name="Ciekot J."/>
            <person name="Szponar B."/>
            <person name="Wojcik-Fatla A."/>
            <person name="Mackiewicz B."/>
            <person name="Farian E."/>
            <person name="Cholewa G."/>
            <person name="Cholewa A."/>
            <person name="Dutkiewicz J."/>
        </authorList>
    </citation>
    <scope>NUCLEOTIDE SEQUENCE [LARGE SCALE GENOMIC DNA]</scope>
    <source>
        <strain evidence="10 11">AB</strain>
    </source>
</reference>
<dbReference type="InterPro" id="IPR003593">
    <property type="entry name" value="AAA+_ATPase"/>
</dbReference>
<dbReference type="KEGG" id="mbet:N8K70_00865"/>
<sequence length="263" mass="28448">MSPESIVDTTASGAVRARDVHKSYGSHHVIRGIDLDIAAGEVVTILGPSGGGKSTFLRMLNSLESPDSGVIEVSGQPFAHPSWLARTFGWGSRPLAHQRSRIGMVFQQFNLFPHLTALENVAAGPVYALQEERKAATERAAELLTAVGLSDKVGAYPDRLSGGQQQRVAIARALAMDPSVLLFDEPTSALDPEMVSEVLDVMVGLSGRGITMVVVTHEMGFARAAAHRVVFMADGRVVEQGRPDEFFTNPTEERSRRFLEKIL</sequence>
<keyword evidence="7" id="KW-0029">Amino-acid transport</keyword>
<accession>A0AA97FID2</accession>
<keyword evidence="6 10" id="KW-0067">ATP-binding</keyword>
<evidence type="ECO:0000256" key="3">
    <source>
        <dbReference type="ARBA" id="ARBA00022448"/>
    </source>
</evidence>
<evidence type="ECO:0000256" key="7">
    <source>
        <dbReference type="ARBA" id="ARBA00022970"/>
    </source>
</evidence>
<organism evidence="10 11">
    <name type="scientific">Microbacterium betulae</name>
    <dbReference type="NCBI Taxonomy" id="2981139"/>
    <lineage>
        <taxon>Bacteria</taxon>
        <taxon>Bacillati</taxon>
        <taxon>Actinomycetota</taxon>
        <taxon>Actinomycetes</taxon>
        <taxon>Micrococcales</taxon>
        <taxon>Microbacteriaceae</taxon>
        <taxon>Microbacterium</taxon>
    </lineage>
</organism>
<dbReference type="InterPro" id="IPR027417">
    <property type="entry name" value="P-loop_NTPase"/>
</dbReference>
<dbReference type="PIRSF" id="PIRSF039085">
    <property type="entry name" value="ABC_ATPase_HisP"/>
    <property type="match status" value="1"/>
</dbReference>
<gene>
    <name evidence="10" type="ORF">N8K70_00865</name>
</gene>
<evidence type="ECO:0000256" key="1">
    <source>
        <dbReference type="ARBA" id="ARBA00004202"/>
    </source>
</evidence>
<keyword evidence="11" id="KW-1185">Reference proteome</keyword>
<evidence type="ECO:0000256" key="8">
    <source>
        <dbReference type="ARBA" id="ARBA00023136"/>
    </source>
</evidence>
<dbReference type="EMBL" id="CP118157">
    <property type="protein sequence ID" value="WOF23253.1"/>
    <property type="molecule type" value="Genomic_DNA"/>
</dbReference>
<keyword evidence="3" id="KW-0813">Transport</keyword>
<dbReference type="GO" id="GO:0005524">
    <property type="term" value="F:ATP binding"/>
    <property type="evidence" value="ECO:0007669"/>
    <property type="project" value="UniProtKB-KW"/>
</dbReference>
<dbReference type="Gene3D" id="3.40.50.300">
    <property type="entry name" value="P-loop containing nucleotide triphosphate hydrolases"/>
    <property type="match status" value="1"/>
</dbReference>
<comment type="similarity">
    <text evidence="2">Belongs to the ABC transporter superfamily.</text>
</comment>
<proteinExistence type="inferred from homology"/>
<protein>
    <submittedName>
        <fullName evidence="10">Amino acid ABC transporter ATP-binding protein</fullName>
    </submittedName>
</protein>
<evidence type="ECO:0000313" key="10">
    <source>
        <dbReference type="EMBL" id="WOF23253.1"/>
    </source>
</evidence>
<dbReference type="Proteomes" id="UP001305498">
    <property type="component" value="Chromosome"/>
</dbReference>
<evidence type="ECO:0000256" key="4">
    <source>
        <dbReference type="ARBA" id="ARBA00022475"/>
    </source>
</evidence>
<dbReference type="GO" id="GO:0015424">
    <property type="term" value="F:ABC-type amino acid transporter activity"/>
    <property type="evidence" value="ECO:0007669"/>
    <property type="project" value="InterPro"/>
</dbReference>
<dbReference type="PROSITE" id="PS00211">
    <property type="entry name" value="ABC_TRANSPORTER_1"/>
    <property type="match status" value="1"/>
</dbReference>
<keyword evidence="8" id="KW-0472">Membrane</keyword>
<evidence type="ECO:0000256" key="2">
    <source>
        <dbReference type="ARBA" id="ARBA00005417"/>
    </source>
</evidence>
<dbReference type="CDD" id="cd03262">
    <property type="entry name" value="ABC_HisP_GlnQ"/>
    <property type="match status" value="1"/>
</dbReference>
<dbReference type="InterPro" id="IPR017871">
    <property type="entry name" value="ABC_transporter-like_CS"/>
</dbReference>
<comment type="subcellular location">
    <subcellularLocation>
        <location evidence="1">Cell membrane</location>
        <topology evidence="1">Peripheral membrane protein</topology>
    </subcellularLocation>
</comment>
<dbReference type="AlphaFoldDB" id="A0AA97FID2"/>
<evidence type="ECO:0000256" key="5">
    <source>
        <dbReference type="ARBA" id="ARBA00022741"/>
    </source>
</evidence>
<dbReference type="PANTHER" id="PTHR43166">
    <property type="entry name" value="AMINO ACID IMPORT ATP-BINDING PROTEIN"/>
    <property type="match status" value="1"/>
</dbReference>
<dbReference type="GO" id="GO:0005886">
    <property type="term" value="C:plasma membrane"/>
    <property type="evidence" value="ECO:0007669"/>
    <property type="project" value="UniProtKB-SubCell"/>
</dbReference>
<evidence type="ECO:0000259" key="9">
    <source>
        <dbReference type="PROSITE" id="PS50893"/>
    </source>
</evidence>
<dbReference type="InterPro" id="IPR050086">
    <property type="entry name" value="MetN_ABC_transporter-like"/>
</dbReference>
<keyword evidence="4" id="KW-1003">Cell membrane</keyword>
<name>A0AA97FID2_9MICO</name>
<evidence type="ECO:0000313" key="11">
    <source>
        <dbReference type="Proteomes" id="UP001305498"/>
    </source>
</evidence>
<dbReference type="GO" id="GO:0016887">
    <property type="term" value="F:ATP hydrolysis activity"/>
    <property type="evidence" value="ECO:0007669"/>
    <property type="project" value="InterPro"/>
</dbReference>
<dbReference type="PANTHER" id="PTHR43166:SF9">
    <property type="entry name" value="GLUTAMATE_ASPARTATE IMPORT ATP-BINDING PROTEIN GLTL"/>
    <property type="match status" value="1"/>
</dbReference>
<dbReference type="InterPro" id="IPR030679">
    <property type="entry name" value="ABC_ATPase_HisP-typ"/>
</dbReference>
<dbReference type="RefSeq" id="WP_317139724.1">
    <property type="nucleotide sequence ID" value="NZ_CP118157.1"/>
</dbReference>